<feature type="domain" description="Reverse transcriptase" evidence="2">
    <location>
        <begin position="1"/>
        <end position="176"/>
    </location>
</feature>
<dbReference type="PROSITE" id="PS50878">
    <property type="entry name" value="RT_POL"/>
    <property type="match status" value="1"/>
</dbReference>
<dbReference type="InterPro" id="IPR012337">
    <property type="entry name" value="RNaseH-like_sf"/>
</dbReference>
<feature type="region of interest" description="Disordered" evidence="1">
    <location>
        <begin position="548"/>
        <end position="567"/>
    </location>
</feature>
<organism evidence="4">
    <name type="scientific">Tanacetum cinerariifolium</name>
    <name type="common">Dalmatian daisy</name>
    <name type="synonym">Chrysanthemum cinerariifolium</name>
    <dbReference type="NCBI Taxonomy" id="118510"/>
    <lineage>
        <taxon>Eukaryota</taxon>
        <taxon>Viridiplantae</taxon>
        <taxon>Streptophyta</taxon>
        <taxon>Embryophyta</taxon>
        <taxon>Tracheophyta</taxon>
        <taxon>Spermatophyta</taxon>
        <taxon>Magnoliopsida</taxon>
        <taxon>eudicotyledons</taxon>
        <taxon>Gunneridae</taxon>
        <taxon>Pentapetalae</taxon>
        <taxon>asterids</taxon>
        <taxon>campanulids</taxon>
        <taxon>Asterales</taxon>
        <taxon>Asteraceae</taxon>
        <taxon>Asteroideae</taxon>
        <taxon>Anthemideae</taxon>
        <taxon>Anthemidinae</taxon>
        <taxon>Tanacetum</taxon>
    </lineage>
</organism>
<dbReference type="PROSITE" id="PS50994">
    <property type="entry name" value="INTEGRASE"/>
    <property type="match status" value="1"/>
</dbReference>
<dbReference type="Pfam" id="PF00078">
    <property type="entry name" value="RVT_1"/>
    <property type="match status" value="1"/>
</dbReference>
<dbReference type="InterPro" id="IPR043502">
    <property type="entry name" value="DNA/RNA_pol_sf"/>
</dbReference>
<accession>A0A6L2M2S4</accession>
<dbReference type="GO" id="GO:0015074">
    <property type="term" value="P:DNA integration"/>
    <property type="evidence" value="ECO:0007669"/>
    <property type="project" value="InterPro"/>
</dbReference>
<dbReference type="PANTHER" id="PTHR48475">
    <property type="entry name" value="RIBONUCLEASE H"/>
    <property type="match status" value="1"/>
</dbReference>
<dbReference type="InterPro" id="IPR000477">
    <property type="entry name" value="RT_dom"/>
</dbReference>
<dbReference type="InterPro" id="IPR036397">
    <property type="entry name" value="RNaseH_sf"/>
</dbReference>
<feature type="domain" description="Integrase catalytic" evidence="3">
    <location>
        <begin position="374"/>
        <end position="534"/>
    </location>
</feature>
<evidence type="ECO:0000256" key="1">
    <source>
        <dbReference type="SAM" id="MobiDB-lite"/>
    </source>
</evidence>
<dbReference type="AlphaFoldDB" id="A0A6L2M2S4"/>
<sequence length="636" mass="72027">MASVEDIKLLLFKVDFEKAFDSVNWSFLIDIMRQMGFGSKWRGWISSCLSSASILVLVNVSPSKEFKLERGLRQGNPLSPFLFLIVFEALQVSILEACDNGLYKGIFLANSGANSSFLQYANDALFFGEWSRNYTSCLIYILRCFELASCLKINFDKSRVFGVGVPDNEEFYGEDGGFDFTDNSHGVGDLCSNSGVRIADVFPRLHTIDQSKGCTIADMWHFSNNVWGGNWDWHIPPRGRALDDLSNMINLIEEHGIHYRPRTSVKRQILADFIMERPKDDSPDTPMEDKEELPVPWILFTDGSSCIDAEYKALIAGLWIAEQIGVESLQANVDSRLVANQVNGSYIAKELGMIQYLEKENYVLRESHGGSCSMRVGPRFVVTKALRSGYYWPTMHADVKKLIRECNSFQWIEVKPMASITGAQVKKFLWDNIVCRFGLPGEIKSDNGKQFTDNPFKDWCEKLCICQHFTFVKHPQANGLVERANRRLCEGIKAQLNENSKNWIEEISHVLWAHRTIIKSSNIETPCSLTYGTEADLKINLDLLEKKGASSNPGSKNQSQDGKILQRQGLQQKFQASRDLVYRSNKASHAEDGGKLRPRWDGPYAVTEALGKGAYKLRDHNENILLQTWNVCNLKK</sequence>
<comment type="caution">
    <text evidence="4">The sequence shown here is derived from an EMBL/GenBank/DDBJ whole genome shotgun (WGS) entry which is preliminary data.</text>
</comment>
<gene>
    <name evidence="4" type="ORF">Tci_038872</name>
</gene>
<protein>
    <submittedName>
        <fullName evidence="4">Uncharacterized protein</fullName>
    </submittedName>
</protein>
<dbReference type="GO" id="GO:0004523">
    <property type="term" value="F:RNA-DNA hybrid ribonuclease activity"/>
    <property type="evidence" value="ECO:0007669"/>
    <property type="project" value="InterPro"/>
</dbReference>
<dbReference type="Gene3D" id="3.30.420.10">
    <property type="entry name" value="Ribonuclease H-like superfamily/Ribonuclease H"/>
    <property type="match status" value="2"/>
</dbReference>
<evidence type="ECO:0000259" key="3">
    <source>
        <dbReference type="PROSITE" id="PS50994"/>
    </source>
</evidence>
<dbReference type="InterPro" id="IPR002156">
    <property type="entry name" value="RNaseH_domain"/>
</dbReference>
<dbReference type="PANTHER" id="PTHR48475:SF1">
    <property type="entry name" value="RNASE H TYPE-1 DOMAIN-CONTAINING PROTEIN"/>
    <property type="match status" value="1"/>
</dbReference>
<dbReference type="EMBL" id="BKCJ010005463">
    <property type="protein sequence ID" value="GEU66894.1"/>
    <property type="molecule type" value="Genomic_DNA"/>
</dbReference>
<name>A0A6L2M2S4_TANCI</name>
<dbReference type="GO" id="GO:0003676">
    <property type="term" value="F:nucleic acid binding"/>
    <property type="evidence" value="ECO:0007669"/>
    <property type="project" value="InterPro"/>
</dbReference>
<dbReference type="SUPFAM" id="SSF56672">
    <property type="entry name" value="DNA/RNA polymerases"/>
    <property type="match status" value="1"/>
</dbReference>
<reference evidence="4" key="1">
    <citation type="journal article" date="2019" name="Sci. Rep.">
        <title>Draft genome of Tanacetum cinerariifolium, the natural source of mosquito coil.</title>
        <authorList>
            <person name="Yamashiro T."/>
            <person name="Shiraishi A."/>
            <person name="Satake H."/>
            <person name="Nakayama K."/>
        </authorList>
    </citation>
    <scope>NUCLEOTIDE SEQUENCE</scope>
</reference>
<proteinExistence type="predicted"/>
<dbReference type="InterPro" id="IPR001584">
    <property type="entry name" value="Integrase_cat-core"/>
</dbReference>
<evidence type="ECO:0000313" key="4">
    <source>
        <dbReference type="EMBL" id="GEU66894.1"/>
    </source>
</evidence>
<evidence type="ECO:0000259" key="2">
    <source>
        <dbReference type="PROSITE" id="PS50878"/>
    </source>
</evidence>
<dbReference type="SUPFAM" id="SSF53098">
    <property type="entry name" value="Ribonuclease H-like"/>
    <property type="match status" value="2"/>
</dbReference>
<feature type="compositionally biased region" description="Polar residues" evidence="1">
    <location>
        <begin position="549"/>
        <end position="561"/>
    </location>
</feature>
<dbReference type="Pfam" id="PF13456">
    <property type="entry name" value="RVT_3"/>
    <property type="match status" value="1"/>
</dbReference>